<keyword evidence="1" id="KW-1133">Transmembrane helix</keyword>
<comment type="caution">
    <text evidence="2">The sequence shown here is derived from an EMBL/GenBank/DDBJ whole genome shotgun (WGS) entry which is preliminary data.</text>
</comment>
<name>A0A2D6LPN4_9ARCH</name>
<keyword evidence="1" id="KW-0812">Transmembrane</keyword>
<accession>A0A2D6LPN4</accession>
<organism evidence="2 3">
    <name type="scientific">Candidatus Iainarchaeum sp</name>
    <dbReference type="NCBI Taxonomy" id="3101447"/>
    <lineage>
        <taxon>Archaea</taxon>
        <taxon>Candidatus Iainarchaeota</taxon>
        <taxon>Candidatus Iainarchaeia</taxon>
        <taxon>Candidatus Iainarchaeales</taxon>
        <taxon>Candidatus Iainarchaeaceae</taxon>
        <taxon>Candidatus Iainarchaeum</taxon>
    </lineage>
</organism>
<proteinExistence type="predicted"/>
<dbReference type="EMBL" id="NZBD01000005">
    <property type="protein sequence ID" value="MAG18068.1"/>
    <property type="molecule type" value="Genomic_DNA"/>
</dbReference>
<feature type="transmembrane region" description="Helical" evidence="1">
    <location>
        <begin position="66"/>
        <end position="88"/>
    </location>
</feature>
<gene>
    <name evidence="2" type="ORF">CL944_01180</name>
</gene>
<dbReference type="Proteomes" id="UP000226712">
    <property type="component" value="Unassembled WGS sequence"/>
</dbReference>
<evidence type="ECO:0000256" key="1">
    <source>
        <dbReference type="SAM" id="Phobius"/>
    </source>
</evidence>
<sequence length="136" mass="15142">MQTNENFFQMLIIIFLALLLSFVSADAQGTADKAAEAFEEGDVEALTTNAGQLFGEVSEALQLAKIAAVGLGIVIIGLIVLRLSQLISKPKADRKKMKKEKAEKEFKTMFTERDQIIEDLKAQLGNENKKNRRQKQ</sequence>
<evidence type="ECO:0000313" key="3">
    <source>
        <dbReference type="Proteomes" id="UP000226712"/>
    </source>
</evidence>
<protein>
    <submittedName>
        <fullName evidence="2">Uncharacterized protein</fullName>
    </submittedName>
</protein>
<keyword evidence="1" id="KW-0472">Membrane</keyword>
<evidence type="ECO:0000313" key="2">
    <source>
        <dbReference type="EMBL" id="MAG18068.1"/>
    </source>
</evidence>
<reference evidence="3" key="1">
    <citation type="submission" date="2017-09" db="EMBL/GenBank/DDBJ databases">
        <title>The Reconstruction of 2,631 Draft Metagenome-Assembled Genomes from the Global Oceans.</title>
        <authorList>
            <person name="Tully B.J."/>
            <person name="Graham E.D."/>
            <person name="Heidelberg J.F."/>
        </authorList>
    </citation>
    <scope>NUCLEOTIDE SEQUENCE [LARGE SCALE GENOMIC DNA]</scope>
</reference>
<dbReference type="AlphaFoldDB" id="A0A2D6LPN4"/>